<organism evidence="1 2">
    <name type="scientific">Volucribacter psittacicida</name>
    <dbReference type="NCBI Taxonomy" id="203482"/>
    <lineage>
        <taxon>Bacteria</taxon>
        <taxon>Pseudomonadati</taxon>
        <taxon>Pseudomonadota</taxon>
        <taxon>Gammaproteobacteria</taxon>
        <taxon>Pasteurellales</taxon>
        <taxon>Pasteurellaceae</taxon>
        <taxon>Volucribacter</taxon>
    </lineage>
</organism>
<dbReference type="RefSeq" id="WP_243645980.1">
    <property type="nucleotide sequence ID" value="NZ_SMFT01000002.1"/>
</dbReference>
<name>A0A4R1FU31_9PAST</name>
<dbReference type="Proteomes" id="UP000294702">
    <property type="component" value="Unassembled WGS sequence"/>
</dbReference>
<dbReference type="EMBL" id="SMFT01000002">
    <property type="protein sequence ID" value="TCJ98826.1"/>
    <property type="molecule type" value="Genomic_DNA"/>
</dbReference>
<evidence type="ECO:0000313" key="1">
    <source>
        <dbReference type="EMBL" id="TCJ98826.1"/>
    </source>
</evidence>
<gene>
    <name evidence="1" type="ORF">EV694_1253</name>
</gene>
<protein>
    <recommendedName>
        <fullName evidence="3">Phage virion morphogenesis protein</fullName>
    </recommendedName>
</protein>
<evidence type="ECO:0008006" key="3">
    <source>
        <dbReference type="Google" id="ProtNLM"/>
    </source>
</evidence>
<accession>A0A4R1FU31</accession>
<dbReference type="AlphaFoldDB" id="A0A4R1FU31"/>
<proteinExistence type="predicted"/>
<comment type="caution">
    <text evidence="1">The sequence shown here is derived from an EMBL/GenBank/DDBJ whole genome shotgun (WGS) entry which is preliminary data.</text>
</comment>
<keyword evidence="2" id="KW-1185">Reference proteome</keyword>
<sequence>MNKNIAMELNPKDLKAFLRDLELLSLPPKKKKEILIRSLQMIKRVSVRNTTKQQDPSGKSWKKRKTGTAKMLRRIAKLANSQAENKQGKLFYKNKRTGQIATEHQEGIDHIFKKSDFTGKNKGGSMKEPCTLRQAKKLKDLGYSVSAGVNKKGIKKKRKPSLKEIRTSLSRAKASLIIRKLEERNGKKQGRNLTEWIIPTEKRAFLDTREKENAEIILKIINEFLNKNNNKRK</sequence>
<reference evidence="1 2" key="1">
    <citation type="submission" date="2019-03" db="EMBL/GenBank/DDBJ databases">
        <title>Genomic Encyclopedia of Type Strains, Phase IV (KMG-IV): sequencing the most valuable type-strain genomes for metagenomic binning, comparative biology and taxonomic classification.</title>
        <authorList>
            <person name="Goeker M."/>
        </authorList>
    </citation>
    <scope>NUCLEOTIDE SEQUENCE [LARGE SCALE GENOMIC DNA]</scope>
    <source>
        <strain evidence="1 2">DSM 15534</strain>
    </source>
</reference>
<evidence type="ECO:0000313" key="2">
    <source>
        <dbReference type="Proteomes" id="UP000294702"/>
    </source>
</evidence>